<protein>
    <recommendedName>
        <fullName evidence="4">Oligosaccharide repeat unit polymerase</fullName>
    </recommendedName>
</protein>
<dbReference type="OrthoDB" id="9798095at2"/>
<name>A0A1Z4BWS7_9GAMM</name>
<feature type="transmembrane region" description="Helical" evidence="1">
    <location>
        <begin position="34"/>
        <end position="56"/>
    </location>
</feature>
<evidence type="ECO:0000256" key="1">
    <source>
        <dbReference type="SAM" id="Phobius"/>
    </source>
</evidence>
<reference evidence="2 3" key="1">
    <citation type="submission" date="2017-06" db="EMBL/GenBank/DDBJ databases">
        <title>Genome Sequencing of the methanotroph Methylovulum psychrotolerants str. HV10-M2 isolated from a high-altitude environment.</title>
        <authorList>
            <person name="Mateos-Rivera A."/>
        </authorList>
    </citation>
    <scope>NUCLEOTIDE SEQUENCE [LARGE SCALE GENOMIC DNA]</scope>
    <source>
        <strain evidence="2 3">HV10_M2</strain>
    </source>
</reference>
<sequence length="453" mass="51894">MSILLFFILIVISLSMVVWGLMRPERIFQFPLLAGSVWLLYICPQALGVLINPYWIPIGAQRDNGIEMALIMANLCAGMSFWGYLKPTPKSNYSLHPAFYSYSRFFLGGCMLIAIAFFSFYKLAGLSGGLVEHYSVEGNYELEWTGLPVAYVFFVRLIYPGLMLCLLAALHKPTTLRILTVFIGTLLPLANVFLLGRRTEAVFLLLTFGLCFFFQKRWIPRRSLVITMIILGGIMVMVMPSYRSHSQIGADYSEILEMDIEKIVTSQVEGKEPVEFIYPVVQLPATQQAFEFNYGLGFYNRLIKEWVPALFVGREFKSTLMIDGPDFAKHTINYYSWEASYGWIPLGMTDAFREFWFFGAFLYFLIGRGFRFIWDHAHIGSDMAYKVFYITLASEAMLTILHGVTPLPFFIVYAILSLTPIILYSRVYPRNYHRTGLRSRLTYFTGGAENEES</sequence>
<gene>
    <name evidence="2" type="ORF">CEK71_06220</name>
</gene>
<feature type="transmembrane region" description="Helical" evidence="1">
    <location>
        <begin position="105"/>
        <end position="124"/>
    </location>
</feature>
<feature type="transmembrane region" description="Helical" evidence="1">
    <location>
        <begin position="144"/>
        <end position="169"/>
    </location>
</feature>
<feature type="transmembrane region" description="Helical" evidence="1">
    <location>
        <begin position="410"/>
        <end position="428"/>
    </location>
</feature>
<evidence type="ECO:0008006" key="4">
    <source>
        <dbReference type="Google" id="ProtNLM"/>
    </source>
</evidence>
<dbReference type="AlphaFoldDB" id="A0A1Z4BWS7"/>
<keyword evidence="1" id="KW-0812">Transmembrane</keyword>
<accession>A0A1Z4BWS7</accession>
<keyword evidence="1" id="KW-0472">Membrane</keyword>
<evidence type="ECO:0000313" key="3">
    <source>
        <dbReference type="Proteomes" id="UP000197019"/>
    </source>
</evidence>
<dbReference type="EMBL" id="CP022129">
    <property type="protein sequence ID" value="ASF45700.1"/>
    <property type="molecule type" value="Genomic_DNA"/>
</dbReference>
<feature type="transmembrane region" description="Helical" evidence="1">
    <location>
        <begin position="176"/>
        <end position="195"/>
    </location>
</feature>
<dbReference type="RefSeq" id="WP_088618576.1">
    <property type="nucleotide sequence ID" value="NZ_CP022129.1"/>
</dbReference>
<dbReference type="Proteomes" id="UP000197019">
    <property type="component" value="Chromosome"/>
</dbReference>
<keyword evidence="3" id="KW-1185">Reference proteome</keyword>
<feature type="transmembrane region" description="Helical" evidence="1">
    <location>
        <begin position="386"/>
        <end position="404"/>
    </location>
</feature>
<proteinExistence type="predicted"/>
<evidence type="ECO:0000313" key="2">
    <source>
        <dbReference type="EMBL" id="ASF45700.1"/>
    </source>
</evidence>
<feature type="transmembrane region" description="Helical" evidence="1">
    <location>
        <begin position="355"/>
        <end position="374"/>
    </location>
</feature>
<keyword evidence="1" id="KW-1133">Transmembrane helix</keyword>
<organism evidence="2 3">
    <name type="scientific">Methylovulum psychrotolerans</name>
    <dbReference type="NCBI Taxonomy" id="1704499"/>
    <lineage>
        <taxon>Bacteria</taxon>
        <taxon>Pseudomonadati</taxon>
        <taxon>Pseudomonadota</taxon>
        <taxon>Gammaproteobacteria</taxon>
        <taxon>Methylococcales</taxon>
        <taxon>Methylococcaceae</taxon>
        <taxon>Methylovulum</taxon>
    </lineage>
</organism>
<feature type="transmembrane region" description="Helical" evidence="1">
    <location>
        <begin position="201"/>
        <end position="219"/>
    </location>
</feature>
<feature type="transmembrane region" description="Helical" evidence="1">
    <location>
        <begin position="68"/>
        <end position="85"/>
    </location>
</feature>
<feature type="transmembrane region" description="Helical" evidence="1">
    <location>
        <begin position="224"/>
        <end position="242"/>
    </location>
</feature>
<feature type="transmembrane region" description="Helical" evidence="1">
    <location>
        <begin position="6"/>
        <end position="22"/>
    </location>
</feature>
<dbReference type="KEGG" id="mpsy:CEK71_06220"/>